<organism evidence="9 10">
    <name type="scientific">Commensalibacter melissae</name>
    <dbReference type="NCBI Taxonomy" id="2070537"/>
    <lineage>
        <taxon>Bacteria</taxon>
        <taxon>Pseudomonadati</taxon>
        <taxon>Pseudomonadota</taxon>
        <taxon>Alphaproteobacteria</taxon>
        <taxon>Acetobacterales</taxon>
        <taxon>Acetobacteraceae</taxon>
    </lineage>
</organism>
<dbReference type="InterPro" id="IPR000957">
    <property type="entry name" value="Sulphate/thiosulphate-bd_CS"/>
</dbReference>
<gene>
    <name evidence="9" type="ORF">DK869_07100</name>
</gene>
<comment type="subcellular location">
    <subcellularLocation>
        <location evidence="1">Periplasm</location>
    </subcellularLocation>
</comment>
<dbReference type="AlphaFoldDB" id="A0A318N1T4"/>
<evidence type="ECO:0000256" key="1">
    <source>
        <dbReference type="ARBA" id="ARBA00004418"/>
    </source>
</evidence>
<dbReference type="NCBIfam" id="TIGR00971">
    <property type="entry name" value="3a0106s03"/>
    <property type="match status" value="1"/>
</dbReference>
<keyword evidence="6" id="KW-0764">Sulfate transport</keyword>
<dbReference type="NCBIfam" id="NF008022">
    <property type="entry name" value="PRK10752.1"/>
    <property type="match status" value="1"/>
</dbReference>
<proteinExistence type="inferred from homology"/>
<evidence type="ECO:0000313" key="9">
    <source>
        <dbReference type="EMBL" id="PXZ00381.1"/>
    </source>
</evidence>
<dbReference type="Proteomes" id="UP000247565">
    <property type="component" value="Unassembled WGS sequence"/>
</dbReference>
<dbReference type="GO" id="GO:0042597">
    <property type="term" value="C:periplasmic space"/>
    <property type="evidence" value="ECO:0007669"/>
    <property type="project" value="UniProtKB-SubCell"/>
</dbReference>
<protein>
    <recommendedName>
        <fullName evidence="8">Sulfate-binding protein</fullName>
    </recommendedName>
</protein>
<keyword evidence="3" id="KW-0813">Transport</keyword>
<dbReference type="SUPFAM" id="SSF53850">
    <property type="entry name" value="Periplasmic binding protein-like II"/>
    <property type="match status" value="1"/>
</dbReference>
<comment type="similarity">
    <text evidence="2">Belongs to the prokaryotic sulfate-binding protein family.</text>
</comment>
<keyword evidence="5" id="KW-0574">Periplasm</keyword>
<dbReference type="PANTHER" id="PTHR30368">
    <property type="entry name" value="SULFATE-BINDING PROTEIN"/>
    <property type="match status" value="1"/>
</dbReference>
<dbReference type="RefSeq" id="WP_110439304.1">
    <property type="nucleotide sequence ID" value="NZ_CP046393.1"/>
</dbReference>
<dbReference type="PROSITE" id="PS00401">
    <property type="entry name" value="PROK_SULFATE_BIND_1"/>
    <property type="match status" value="1"/>
</dbReference>
<accession>A0A318N1T4</accession>
<dbReference type="CDD" id="cd01005">
    <property type="entry name" value="PBP2_CysP"/>
    <property type="match status" value="1"/>
</dbReference>
<evidence type="ECO:0000256" key="8">
    <source>
        <dbReference type="ARBA" id="ARBA00041180"/>
    </source>
</evidence>
<evidence type="ECO:0000256" key="7">
    <source>
        <dbReference type="ARBA" id="ARBA00037097"/>
    </source>
</evidence>
<dbReference type="InterPro" id="IPR034408">
    <property type="entry name" value="Sulphate/thiosulphate_BS"/>
</dbReference>
<comment type="function">
    <text evidence="7">This protein specifically binds sulfate and is involved in its transmembrane transport.</text>
</comment>
<dbReference type="Gene3D" id="3.40.190.10">
    <property type="entry name" value="Periplasmic binding protein-like II"/>
    <property type="match status" value="2"/>
</dbReference>
<evidence type="ECO:0000256" key="3">
    <source>
        <dbReference type="ARBA" id="ARBA00022448"/>
    </source>
</evidence>
<sequence length="343" mass="39537">MFLFRYITQTLHLYIALIIAVFAVTTSTARTKTITLLNSSYDPTREFFHQYNHFFQHYWKQKTGQDVIIYQSHSGSGKQARAIIDGMQADIATLALAGDIDAINKYHPLLTKNWQDNFPNHSVPYTSTIVFLVRKGNPKHIHDWNDLVKPDIAVITPNPKTSGGARWNFLAAWLYSYTKNHDPQEAYDFVKQLYKNVPILDTGARNASLTFTQRNIGDVLISWENEAYMATRESGAGQFEVITPSTSILTEPPVALIDTVIDQKKTREVAKDYLLMLYSDEGQKIAAQNYYRPINPRIASHYIMFRPLHLLKINDFFKNWAEINQKFFKDHAIFDQIIHSINQ</sequence>
<dbReference type="GO" id="GO:0140104">
    <property type="term" value="F:molecular carrier activity"/>
    <property type="evidence" value="ECO:0007669"/>
    <property type="project" value="InterPro"/>
</dbReference>
<dbReference type="EMBL" id="QGLT01000003">
    <property type="protein sequence ID" value="PXZ00381.1"/>
    <property type="molecule type" value="Genomic_DNA"/>
</dbReference>
<reference evidence="9 10" key="1">
    <citation type="submission" date="2018-05" db="EMBL/GenBank/DDBJ databases">
        <title>Reference genomes for bee gut microbiota database.</title>
        <authorList>
            <person name="Ellegaard K.M."/>
        </authorList>
    </citation>
    <scope>NUCLEOTIDE SEQUENCE [LARGE SCALE GENOMIC DNA]</scope>
    <source>
        <strain evidence="9 10">ESL0284</strain>
    </source>
</reference>
<evidence type="ECO:0000256" key="6">
    <source>
        <dbReference type="ARBA" id="ARBA00023032"/>
    </source>
</evidence>
<comment type="caution">
    <text evidence="9">The sequence shown here is derived from an EMBL/GenBank/DDBJ whole genome shotgun (WGS) entry which is preliminary data.</text>
</comment>
<dbReference type="PROSITE" id="PS00757">
    <property type="entry name" value="PROK_SULFATE_BIND_2"/>
    <property type="match status" value="1"/>
</dbReference>
<evidence type="ECO:0000256" key="5">
    <source>
        <dbReference type="ARBA" id="ARBA00022764"/>
    </source>
</evidence>
<name>A0A318N1T4_9PROT</name>
<dbReference type="GO" id="GO:1901681">
    <property type="term" value="F:sulfur compound binding"/>
    <property type="evidence" value="ECO:0007669"/>
    <property type="project" value="InterPro"/>
</dbReference>
<evidence type="ECO:0000256" key="2">
    <source>
        <dbReference type="ARBA" id="ARBA00006099"/>
    </source>
</evidence>
<dbReference type="InterPro" id="IPR005669">
    <property type="entry name" value="Thiosulph/SO4-bd"/>
</dbReference>
<dbReference type="Pfam" id="PF13531">
    <property type="entry name" value="SBP_bac_11"/>
    <property type="match status" value="1"/>
</dbReference>
<dbReference type="GO" id="GO:1902358">
    <property type="term" value="P:sulfate transmembrane transport"/>
    <property type="evidence" value="ECO:0007669"/>
    <property type="project" value="InterPro"/>
</dbReference>
<dbReference type="PANTHER" id="PTHR30368:SF2">
    <property type="entry name" value="SULFATE-BINDING PROTEIN"/>
    <property type="match status" value="1"/>
</dbReference>
<evidence type="ECO:0000313" key="10">
    <source>
        <dbReference type="Proteomes" id="UP000247565"/>
    </source>
</evidence>
<keyword evidence="10" id="KW-1185">Reference proteome</keyword>
<dbReference type="OrthoDB" id="9802127at2"/>
<evidence type="ECO:0000256" key="4">
    <source>
        <dbReference type="ARBA" id="ARBA00022729"/>
    </source>
</evidence>
<keyword evidence="4" id="KW-0732">Signal</keyword>